<organism evidence="3 4">
    <name type="scientific">Heligmosomoides polygyrus</name>
    <name type="common">Parasitic roundworm</name>
    <dbReference type="NCBI Taxonomy" id="6339"/>
    <lineage>
        <taxon>Eukaryota</taxon>
        <taxon>Metazoa</taxon>
        <taxon>Ecdysozoa</taxon>
        <taxon>Nematoda</taxon>
        <taxon>Chromadorea</taxon>
        <taxon>Rhabditida</taxon>
        <taxon>Rhabditina</taxon>
        <taxon>Rhabditomorpha</taxon>
        <taxon>Strongyloidea</taxon>
        <taxon>Heligmosomidae</taxon>
        <taxon>Heligmosomoides</taxon>
    </lineage>
</organism>
<accession>A0A183G6W8</accession>
<dbReference type="AlphaFoldDB" id="A0A183G6W8"/>
<reference evidence="2 3" key="1">
    <citation type="submission" date="2018-11" db="EMBL/GenBank/DDBJ databases">
        <authorList>
            <consortium name="Pathogen Informatics"/>
        </authorList>
    </citation>
    <scope>NUCLEOTIDE SEQUENCE [LARGE SCALE GENOMIC DNA]</scope>
</reference>
<accession>A0A3P8EJ39</accession>
<evidence type="ECO:0000313" key="4">
    <source>
        <dbReference type="WBParaSite" id="HPBE_0001747301-mRNA-1"/>
    </source>
</evidence>
<dbReference type="InterPro" id="IPR035976">
    <property type="entry name" value="Sushi/SCR/CCP_sf"/>
</dbReference>
<keyword evidence="1" id="KW-1015">Disulfide bond</keyword>
<evidence type="ECO:0000313" key="2">
    <source>
        <dbReference type="EMBL" id="VDP08973.1"/>
    </source>
</evidence>
<sequence>MCSTEQVQKDAGFSRVTSYSYPHSTWLKTGEKAQGFCSVDILRVEHYTITCNDGNWLPKNVVCPEDLRTHYP</sequence>
<dbReference type="WBParaSite" id="HPBE_0001747301-mRNA-1">
    <property type="protein sequence ID" value="HPBE_0001747301-mRNA-1"/>
    <property type="gene ID" value="HPBE_0001747301"/>
</dbReference>
<gene>
    <name evidence="2" type="ORF">HPBE_LOCUS17472</name>
</gene>
<proteinExistence type="predicted"/>
<dbReference type="SUPFAM" id="SSF57535">
    <property type="entry name" value="Complement control module/SCR domain"/>
    <property type="match status" value="1"/>
</dbReference>
<evidence type="ECO:0000256" key="1">
    <source>
        <dbReference type="ARBA" id="ARBA00023157"/>
    </source>
</evidence>
<keyword evidence="3" id="KW-1185">Reference proteome</keyword>
<evidence type="ECO:0000313" key="3">
    <source>
        <dbReference type="Proteomes" id="UP000050761"/>
    </source>
</evidence>
<reference evidence="4" key="2">
    <citation type="submission" date="2019-09" db="UniProtKB">
        <authorList>
            <consortium name="WormBaseParasite"/>
        </authorList>
    </citation>
    <scope>IDENTIFICATION</scope>
</reference>
<name>A0A183G6W8_HELPZ</name>
<protein>
    <submittedName>
        <fullName evidence="4">Sushi domain-containing protein</fullName>
    </submittedName>
</protein>
<dbReference type="Proteomes" id="UP000050761">
    <property type="component" value="Unassembled WGS sequence"/>
</dbReference>
<dbReference type="EMBL" id="UZAH01030034">
    <property type="protein sequence ID" value="VDP08973.1"/>
    <property type="molecule type" value="Genomic_DNA"/>
</dbReference>